<dbReference type="PROSITE" id="PS50110">
    <property type="entry name" value="RESPONSE_REGULATORY"/>
    <property type="match status" value="2"/>
</dbReference>
<dbReference type="GO" id="GO:0005524">
    <property type="term" value="F:ATP binding"/>
    <property type="evidence" value="ECO:0007669"/>
    <property type="project" value="UniProtKB-KW"/>
</dbReference>
<evidence type="ECO:0000256" key="6">
    <source>
        <dbReference type="ARBA" id="ARBA00022679"/>
    </source>
</evidence>
<feature type="modified residue" description="4-aspartylphosphate" evidence="17">
    <location>
        <position position="59"/>
    </location>
</feature>
<dbReference type="SMART" id="SM00387">
    <property type="entry name" value="HATPase_c"/>
    <property type="match status" value="1"/>
</dbReference>
<keyword evidence="24" id="KW-1185">Reference proteome</keyword>
<reference evidence="23" key="1">
    <citation type="journal article" date="2015" name="ISME J.">
        <title>Draft Genome Sequence of Streptomyces incarnatus NRRL8089, which Produces the Nucleoside Antibiotic Sinefungin.</title>
        <authorList>
            <person name="Oshima K."/>
            <person name="Hattori M."/>
            <person name="Shimizu H."/>
            <person name="Fukuda K."/>
            <person name="Nemoto M."/>
            <person name="Inagaki K."/>
            <person name="Tamura T."/>
        </authorList>
    </citation>
    <scope>NUCLEOTIDE SEQUENCE</scope>
    <source>
        <strain evidence="23">FACHB-1375</strain>
    </source>
</reference>
<proteinExistence type="inferred from homology"/>
<dbReference type="Proteomes" id="UP000641646">
    <property type="component" value="Unassembled WGS sequence"/>
</dbReference>
<keyword evidence="14" id="KW-0804">Transcription</keyword>
<sequence>MTQFNPQDFLILVVDDISQNLQVIGEMLENAGYDTTFATSGQQALERVQTAQPDLILLDLMMPGMNGLQVCQKLKADPKLCEIPIIFLTASNEKEDLLQAFKLGAADYITKPFQPEEVLARIEVRLANQRLKQELEERNQQLQTEIEVRIATEEALKKTVESLHTTSRQLAEAQRIAHLGSWSWDIFTNKLTWSEETFRIFGFAPDRSEPSHTEFNELIYPDDIELFQTTTARAIADGLAYQFEFRIKRSDGQLRYFETTGEPIFNSAGQVIRLFGTVLDISDRKQAEIALRQSEQKFRKAFDHTAVGMCLVSPTGKFMQVNSSLCQMLGYSKQELLSFNFEEITYPDDINIDWKSQENLLNGEIISYHIEKRYLHKNRSIVWGLLSVSLVRDNREQPLYFVTQIQDITPLKNTAAELLLAKEAAVTASQAKSVFLANMSHELRTPLNAILGFAQLLSRDSNLNDQQKENIAIIGRSGEHLLNLINDILDISKIEAGHTDLNETEFDLKEMLWEIEEMFLLKADSKCLELKFDFAADVPQFIRSDRLKLRQVLINLLSNAIKFTNKGTVTMQVKVDSSSPSITNTSRLVFVVDDTGVGIAPEEINSIFNPFVQTQAGIVSGQGTGLGLAISRKYVQLLGGDIKVNSQIGQGTTFQFDIQATAIEKTFIKPQQNNRRVIALAPNQPRYRILVVDDKESNRQLLVQLLLGMDFEVRQAINGKDAIQVWENFQPHLIWMDMRMPVMDGYEATKEIKAKAQQKWACEESGSAGKGVSKSAAENLHNASPTSQPPATKTIIIALTASVFKEQKPIMLSAGCDDIVCKPIQESVIFEKLAEHLGVEFVYEEDQILRQANSYQSINISALKTLPHSWLEQLEEASLTLEEETIYNLIEQIESQETALAHALRTYAENFEYQKIVSAIAAAKSSNFSQQEGSNSGSQINNQPSQPKISREWVANMKQAIDIADLDAMNALVNILRNENIVMAQLIQYYLTKLDYEKIINLIVDN</sequence>
<dbReference type="SUPFAM" id="SSF55874">
    <property type="entry name" value="ATPase domain of HSP90 chaperone/DNA topoisomerase II/histidine kinase"/>
    <property type="match status" value="1"/>
</dbReference>
<feature type="domain" description="PAC" evidence="22">
    <location>
        <begin position="368"/>
        <end position="420"/>
    </location>
</feature>
<dbReference type="Pfam" id="PF02518">
    <property type="entry name" value="HATPase_c"/>
    <property type="match status" value="1"/>
</dbReference>
<dbReference type="PROSITE" id="PS50112">
    <property type="entry name" value="PAS"/>
    <property type="match status" value="1"/>
</dbReference>
<dbReference type="FunFam" id="3.40.50.2300:FF:000001">
    <property type="entry name" value="DNA-binding response regulator PhoB"/>
    <property type="match status" value="1"/>
</dbReference>
<dbReference type="InterPro" id="IPR001789">
    <property type="entry name" value="Sig_transdc_resp-reg_receiver"/>
</dbReference>
<evidence type="ECO:0000256" key="9">
    <source>
        <dbReference type="ARBA" id="ARBA00022840"/>
    </source>
</evidence>
<evidence type="ECO:0000256" key="12">
    <source>
        <dbReference type="ARBA" id="ARBA00023125"/>
    </source>
</evidence>
<dbReference type="InterPro" id="IPR000700">
    <property type="entry name" value="PAS-assoc_C"/>
</dbReference>
<evidence type="ECO:0000259" key="22">
    <source>
        <dbReference type="PROSITE" id="PS50113"/>
    </source>
</evidence>
<dbReference type="CDD" id="cd17546">
    <property type="entry name" value="REC_hyHK_CKI1_RcsC-like"/>
    <property type="match status" value="1"/>
</dbReference>
<dbReference type="GO" id="GO:0000155">
    <property type="term" value="F:phosphorelay sensor kinase activity"/>
    <property type="evidence" value="ECO:0007669"/>
    <property type="project" value="InterPro"/>
</dbReference>
<evidence type="ECO:0000256" key="7">
    <source>
        <dbReference type="ARBA" id="ARBA00022741"/>
    </source>
</evidence>
<protein>
    <recommendedName>
        <fullName evidence="16">Circadian input-output histidine kinase CikA</fullName>
        <ecNumber evidence="4">2.7.13.3</ecNumber>
    </recommendedName>
</protein>
<keyword evidence="10" id="KW-0902">Two-component regulatory system</keyword>
<evidence type="ECO:0000256" key="2">
    <source>
        <dbReference type="ARBA" id="ARBA00004370"/>
    </source>
</evidence>
<feature type="coiled-coil region" evidence="18">
    <location>
        <begin position="121"/>
        <end position="152"/>
    </location>
</feature>
<dbReference type="Gene3D" id="3.30.450.20">
    <property type="entry name" value="PAS domain"/>
    <property type="match status" value="2"/>
</dbReference>
<dbReference type="PRINTS" id="PR00344">
    <property type="entry name" value="BCTRLSENSOR"/>
</dbReference>
<dbReference type="GO" id="GO:0009927">
    <property type="term" value="F:histidine phosphotransfer kinase activity"/>
    <property type="evidence" value="ECO:0007669"/>
    <property type="project" value="TreeGrafter"/>
</dbReference>
<feature type="modified residue" description="4-aspartylphosphate" evidence="17">
    <location>
        <position position="737"/>
    </location>
</feature>
<feature type="domain" description="Response regulatory" evidence="20">
    <location>
        <begin position="10"/>
        <end position="126"/>
    </location>
</feature>
<keyword evidence="9" id="KW-0067">ATP-binding</keyword>
<evidence type="ECO:0000259" key="20">
    <source>
        <dbReference type="PROSITE" id="PS50110"/>
    </source>
</evidence>
<evidence type="ECO:0000256" key="11">
    <source>
        <dbReference type="ARBA" id="ARBA00023015"/>
    </source>
</evidence>
<evidence type="ECO:0000256" key="5">
    <source>
        <dbReference type="ARBA" id="ARBA00022553"/>
    </source>
</evidence>
<evidence type="ECO:0000313" key="23">
    <source>
        <dbReference type="EMBL" id="MBD2180934.1"/>
    </source>
</evidence>
<dbReference type="SMART" id="SM00086">
    <property type="entry name" value="PAC"/>
    <property type="match status" value="2"/>
</dbReference>
<dbReference type="InterPro" id="IPR036097">
    <property type="entry name" value="HisK_dim/P_sf"/>
</dbReference>
<dbReference type="InterPro" id="IPR004358">
    <property type="entry name" value="Sig_transdc_His_kin-like_C"/>
</dbReference>
<dbReference type="InterPro" id="IPR011006">
    <property type="entry name" value="CheY-like_superfamily"/>
</dbReference>
<dbReference type="PANTHER" id="PTHR43047">
    <property type="entry name" value="TWO-COMPONENT HISTIDINE PROTEIN KINASE"/>
    <property type="match status" value="1"/>
</dbReference>
<keyword evidence="6" id="KW-0808">Transferase</keyword>
<dbReference type="PROSITE" id="PS50109">
    <property type="entry name" value="HIS_KIN"/>
    <property type="match status" value="1"/>
</dbReference>
<evidence type="ECO:0000256" key="4">
    <source>
        <dbReference type="ARBA" id="ARBA00012438"/>
    </source>
</evidence>
<dbReference type="RefSeq" id="WP_190463659.1">
    <property type="nucleotide sequence ID" value="NZ_JACJPW010000014.1"/>
</dbReference>
<evidence type="ECO:0000259" key="19">
    <source>
        <dbReference type="PROSITE" id="PS50109"/>
    </source>
</evidence>
<feature type="domain" description="Response regulatory" evidence="20">
    <location>
        <begin position="688"/>
        <end position="837"/>
    </location>
</feature>
<comment type="subcellular location">
    <subcellularLocation>
        <location evidence="2">Membrane</location>
    </subcellularLocation>
</comment>
<evidence type="ECO:0000256" key="16">
    <source>
        <dbReference type="ARBA" id="ARBA00074306"/>
    </source>
</evidence>
<dbReference type="GO" id="GO:0005886">
    <property type="term" value="C:plasma membrane"/>
    <property type="evidence" value="ECO:0007669"/>
    <property type="project" value="TreeGrafter"/>
</dbReference>
<comment type="catalytic activity">
    <reaction evidence="1">
        <text>ATP + protein L-histidine = ADP + protein N-phospho-L-histidine.</text>
        <dbReference type="EC" id="2.7.13.3"/>
    </reaction>
</comment>
<dbReference type="AlphaFoldDB" id="A0A926VBQ7"/>
<dbReference type="InterPro" id="IPR013655">
    <property type="entry name" value="PAS_fold_3"/>
</dbReference>
<dbReference type="SUPFAM" id="SSF55785">
    <property type="entry name" value="PYP-like sensor domain (PAS domain)"/>
    <property type="match status" value="2"/>
</dbReference>
<dbReference type="Pfam" id="PF08447">
    <property type="entry name" value="PAS_3"/>
    <property type="match status" value="2"/>
</dbReference>
<keyword evidence="13" id="KW-0472">Membrane</keyword>
<keyword evidence="18" id="KW-0175">Coiled coil</keyword>
<gene>
    <name evidence="23" type="ORF">H6G03_07440</name>
</gene>
<dbReference type="InterPro" id="IPR036890">
    <property type="entry name" value="HATPase_C_sf"/>
</dbReference>
<dbReference type="CDD" id="cd00130">
    <property type="entry name" value="PAS"/>
    <property type="match status" value="2"/>
</dbReference>
<dbReference type="SUPFAM" id="SSF52172">
    <property type="entry name" value="CheY-like"/>
    <property type="match status" value="2"/>
</dbReference>
<dbReference type="CDD" id="cd00082">
    <property type="entry name" value="HisKA"/>
    <property type="match status" value="1"/>
</dbReference>
<dbReference type="NCBIfam" id="TIGR00229">
    <property type="entry name" value="sensory_box"/>
    <property type="match status" value="2"/>
</dbReference>
<dbReference type="InterPro" id="IPR000014">
    <property type="entry name" value="PAS"/>
</dbReference>
<dbReference type="CDD" id="cd19920">
    <property type="entry name" value="REC_PA4781-like"/>
    <property type="match status" value="1"/>
</dbReference>
<evidence type="ECO:0000313" key="24">
    <source>
        <dbReference type="Proteomes" id="UP000641646"/>
    </source>
</evidence>
<keyword evidence="7" id="KW-0547">Nucleotide-binding</keyword>
<keyword evidence="15" id="KW-0131">Cell cycle</keyword>
<keyword evidence="12" id="KW-0238">DNA-binding</keyword>
<feature type="domain" description="PAC" evidence="22">
    <location>
        <begin position="241"/>
        <end position="293"/>
    </location>
</feature>
<dbReference type="SMART" id="SM00388">
    <property type="entry name" value="HisKA"/>
    <property type="match status" value="1"/>
</dbReference>
<name>A0A926VBQ7_9CYAN</name>
<dbReference type="Pfam" id="PF00512">
    <property type="entry name" value="HisKA"/>
    <property type="match status" value="1"/>
</dbReference>
<dbReference type="Gene3D" id="3.40.50.2300">
    <property type="match status" value="2"/>
</dbReference>
<comment type="similarity">
    <text evidence="3">In the N-terminal section; belongs to the phytochrome family.</text>
</comment>
<evidence type="ECO:0000256" key="1">
    <source>
        <dbReference type="ARBA" id="ARBA00000085"/>
    </source>
</evidence>
<dbReference type="SUPFAM" id="SSF47384">
    <property type="entry name" value="Homodimeric domain of signal transducing histidine kinase"/>
    <property type="match status" value="1"/>
</dbReference>
<evidence type="ECO:0000256" key="17">
    <source>
        <dbReference type="PROSITE-ProRule" id="PRU00169"/>
    </source>
</evidence>
<feature type="domain" description="Histidine kinase" evidence="19">
    <location>
        <begin position="438"/>
        <end position="662"/>
    </location>
</feature>
<keyword evidence="8" id="KW-0418">Kinase</keyword>
<dbReference type="Gene3D" id="1.10.287.130">
    <property type="match status" value="1"/>
</dbReference>
<evidence type="ECO:0000256" key="18">
    <source>
        <dbReference type="SAM" id="Coils"/>
    </source>
</evidence>
<dbReference type="InterPro" id="IPR003594">
    <property type="entry name" value="HATPase_dom"/>
</dbReference>
<dbReference type="InterPro" id="IPR003661">
    <property type="entry name" value="HisK_dim/P_dom"/>
</dbReference>
<dbReference type="InterPro" id="IPR035965">
    <property type="entry name" value="PAS-like_dom_sf"/>
</dbReference>
<keyword evidence="5 17" id="KW-0597">Phosphoprotein</keyword>
<feature type="domain" description="PAS" evidence="21">
    <location>
        <begin position="294"/>
        <end position="364"/>
    </location>
</feature>
<dbReference type="InterPro" id="IPR001610">
    <property type="entry name" value="PAC"/>
</dbReference>
<evidence type="ECO:0000256" key="3">
    <source>
        <dbReference type="ARBA" id="ARBA00006402"/>
    </source>
</evidence>
<dbReference type="FunFam" id="1.10.287.130:FF:000038">
    <property type="entry name" value="Sensory transduction histidine kinase"/>
    <property type="match status" value="1"/>
</dbReference>
<keyword evidence="11" id="KW-0805">Transcription regulation</keyword>
<organism evidence="23 24">
    <name type="scientific">Aerosakkonema funiforme FACHB-1375</name>
    <dbReference type="NCBI Taxonomy" id="2949571"/>
    <lineage>
        <taxon>Bacteria</taxon>
        <taxon>Bacillati</taxon>
        <taxon>Cyanobacteriota</taxon>
        <taxon>Cyanophyceae</taxon>
        <taxon>Oscillatoriophycideae</taxon>
        <taxon>Aerosakkonematales</taxon>
        <taxon>Aerosakkonemataceae</taxon>
        <taxon>Aerosakkonema</taxon>
    </lineage>
</organism>
<evidence type="ECO:0000256" key="10">
    <source>
        <dbReference type="ARBA" id="ARBA00023012"/>
    </source>
</evidence>
<evidence type="ECO:0000256" key="14">
    <source>
        <dbReference type="ARBA" id="ARBA00023163"/>
    </source>
</evidence>
<dbReference type="Gene3D" id="2.10.70.100">
    <property type="match status" value="1"/>
</dbReference>
<comment type="caution">
    <text evidence="23">The sequence shown here is derived from an EMBL/GenBank/DDBJ whole genome shotgun (WGS) entry which is preliminary data.</text>
</comment>
<dbReference type="EC" id="2.7.13.3" evidence="4"/>
<evidence type="ECO:0000256" key="13">
    <source>
        <dbReference type="ARBA" id="ARBA00023136"/>
    </source>
</evidence>
<dbReference type="EMBL" id="JACJPW010000014">
    <property type="protein sequence ID" value="MBD2180934.1"/>
    <property type="molecule type" value="Genomic_DNA"/>
</dbReference>
<dbReference type="SMART" id="SM00448">
    <property type="entry name" value="REC"/>
    <property type="match status" value="2"/>
</dbReference>
<evidence type="ECO:0000256" key="15">
    <source>
        <dbReference type="ARBA" id="ARBA00023306"/>
    </source>
</evidence>
<dbReference type="FunFam" id="3.30.565.10:FF:000010">
    <property type="entry name" value="Sensor histidine kinase RcsC"/>
    <property type="match status" value="1"/>
</dbReference>
<reference evidence="23" key="2">
    <citation type="submission" date="2020-08" db="EMBL/GenBank/DDBJ databases">
        <authorList>
            <person name="Chen M."/>
            <person name="Teng W."/>
            <person name="Zhao L."/>
            <person name="Hu C."/>
            <person name="Zhou Y."/>
            <person name="Han B."/>
            <person name="Song L."/>
            <person name="Shu W."/>
        </authorList>
    </citation>
    <scope>NUCLEOTIDE SEQUENCE</scope>
    <source>
        <strain evidence="23">FACHB-1375</strain>
    </source>
</reference>
<dbReference type="Gene3D" id="3.30.565.10">
    <property type="entry name" value="Histidine kinase-like ATPase, C-terminal domain"/>
    <property type="match status" value="1"/>
</dbReference>
<dbReference type="InterPro" id="IPR005467">
    <property type="entry name" value="His_kinase_dom"/>
</dbReference>
<accession>A0A926VBQ7</accession>
<evidence type="ECO:0000259" key="21">
    <source>
        <dbReference type="PROSITE" id="PS50112"/>
    </source>
</evidence>
<dbReference type="CDD" id="cd16922">
    <property type="entry name" value="HATPase_EvgS-ArcB-TorS-like"/>
    <property type="match status" value="1"/>
</dbReference>
<evidence type="ECO:0000256" key="8">
    <source>
        <dbReference type="ARBA" id="ARBA00022777"/>
    </source>
</evidence>
<dbReference type="PROSITE" id="PS50113">
    <property type="entry name" value="PAC"/>
    <property type="match status" value="2"/>
</dbReference>
<dbReference type="SMART" id="SM00091">
    <property type="entry name" value="PAS"/>
    <property type="match status" value="2"/>
</dbReference>
<dbReference type="GO" id="GO:0003677">
    <property type="term" value="F:DNA binding"/>
    <property type="evidence" value="ECO:0007669"/>
    <property type="project" value="UniProtKB-KW"/>
</dbReference>
<dbReference type="Pfam" id="PF00072">
    <property type="entry name" value="Response_reg"/>
    <property type="match status" value="2"/>
</dbReference>